<dbReference type="PANTHER" id="PTHR35977:SF1">
    <property type="entry name" value="DYNEIN AXONEMAL ASSEMBLY FACTOR 8"/>
    <property type="match status" value="1"/>
</dbReference>
<dbReference type="GO" id="GO:0070840">
    <property type="term" value="F:dynein complex binding"/>
    <property type="evidence" value="ECO:0007669"/>
    <property type="project" value="InterPro"/>
</dbReference>
<keyword evidence="1" id="KW-0963">Cytoplasm</keyword>
<dbReference type="OrthoDB" id="2162449at2759"/>
<comment type="function">
    <text evidence="2">In cyliated cells, dynein axonemal particle-specific protein required for deployment of ODA to the axoneme. Interacts with outer dynein arm (ODA) subunits.</text>
</comment>
<dbReference type="GeneID" id="103260387"/>
<dbReference type="PANTHER" id="PTHR35977">
    <property type="entry name" value="CHROMOSOME 16 OPEN READING FRAME 71"/>
    <property type="match status" value="1"/>
</dbReference>
<dbReference type="STRING" id="1868482.ENSTSYP00000021436"/>
<gene>
    <name evidence="8" type="primary">CUNH16orf71</name>
</gene>
<evidence type="ECO:0000256" key="4">
    <source>
        <dbReference type="ARBA" id="ARBA00024428"/>
    </source>
</evidence>
<feature type="region of interest" description="Disordered" evidence="6">
    <location>
        <begin position="96"/>
        <end position="139"/>
    </location>
</feature>
<feature type="region of interest" description="Disordered" evidence="6">
    <location>
        <begin position="321"/>
        <end position="477"/>
    </location>
</feature>
<evidence type="ECO:0000256" key="6">
    <source>
        <dbReference type="SAM" id="MobiDB-lite"/>
    </source>
</evidence>
<evidence type="ECO:0000313" key="8">
    <source>
        <dbReference type="RefSeq" id="XP_008056231.1"/>
    </source>
</evidence>
<dbReference type="CTD" id="146562"/>
<protein>
    <recommendedName>
        <fullName evidence="4">Dynein axonemal assembly factor 8</fullName>
    </recommendedName>
    <alternativeName>
        <fullName evidence="5">Dynein axonemal-associated protein 1</fullName>
    </alternativeName>
</protein>
<sequence length="522" mass="57180">MASKDEDVMPSPGSPWASPLGPWDAILKAVKDQLPSLDSDSSLTDSGEEELFIFQRRQAVLIPDLSEELAEDAAHGDQLGTRVPVPERPLAEPVLVPSGFATEPGSGWHASPRNSASWEVRDPGRPLEGHGEVSSPCRMTEETPKWMEDGLGSVSIDTKGSQCLPWSWQGEATLSSQEGDLKAAPLSTTSQEPVNYRTLRQERRKMIEKDILQKVTWGAWDPACRDQSQEKELPGHTAKSMPSPEMPLEAPREGLPVLSLQQFEDWDLDYILQSLARQKDNEGIRAPGMTWWAADHCQVQDHTVPSAQDRLMEWLTLLGPTQPRASASDRKAPADTPQDSEEQEARSRCVSRKPSSCAEPGPKLTKAVRLKTEPPTVFIDLRQTEPPDHPSPGSHNSSNSEEEEEEETAVLGDQQGPAERASPSSQGLRSCTGKSQLLQQLRASRKGTTQPLLPAGDSPRGRKAQAPEDAATLGTGRKQHMRLWAEGHSTQARLQGGIPRALGDTLRQETARDALGPLWTPQ</sequence>
<reference evidence="8" key="1">
    <citation type="submission" date="2025-08" db="UniProtKB">
        <authorList>
            <consortium name="RefSeq"/>
        </authorList>
    </citation>
    <scope>IDENTIFICATION</scope>
</reference>
<dbReference type="Proteomes" id="UP000189704">
    <property type="component" value="Unplaced"/>
</dbReference>
<evidence type="ECO:0000313" key="7">
    <source>
        <dbReference type="Proteomes" id="UP000189704"/>
    </source>
</evidence>
<organism evidence="7 8">
    <name type="scientific">Carlito syrichta</name>
    <name type="common">Philippine tarsier</name>
    <name type="synonym">Tarsius syrichta</name>
    <dbReference type="NCBI Taxonomy" id="1868482"/>
    <lineage>
        <taxon>Eukaryota</taxon>
        <taxon>Metazoa</taxon>
        <taxon>Chordata</taxon>
        <taxon>Craniata</taxon>
        <taxon>Vertebrata</taxon>
        <taxon>Euteleostomi</taxon>
        <taxon>Mammalia</taxon>
        <taxon>Eutheria</taxon>
        <taxon>Euarchontoglires</taxon>
        <taxon>Primates</taxon>
        <taxon>Haplorrhini</taxon>
        <taxon>Tarsiiformes</taxon>
        <taxon>Tarsiidae</taxon>
        <taxon>Carlito</taxon>
    </lineage>
</organism>
<dbReference type="InterPro" id="IPR031531">
    <property type="entry name" value="DNAAF8"/>
</dbReference>
<feature type="compositionally biased region" description="Basic and acidic residues" evidence="6">
    <location>
        <begin position="119"/>
        <end position="131"/>
    </location>
</feature>
<evidence type="ECO:0000256" key="1">
    <source>
        <dbReference type="ARBA" id="ARBA00022490"/>
    </source>
</evidence>
<dbReference type="Pfam" id="PF15773">
    <property type="entry name" value="DAAP1"/>
    <property type="match status" value="1"/>
</dbReference>
<dbReference type="GO" id="GO:0120293">
    <property type="term" value="C:dynein axonemal particle"/>
    <property type="evidence" value="ECO:0007669"/>
    <property type="project" value="UniProtKB-SubCell"/>
</dbReference>
<proteinExistence type="predicted"/>
<keyword evidence="7" id="KW-1185">Reference proteome</keyword>
<evidence type="ECO:0000256" key="5">
    <source>
        <dbReference type="ARBA" id="ARBA00030565"/>
    </source>
</evidence>
<feature type="region of interest" description="Disordered" evidence="6">
    <location>
        <begin position="226"/>
        <end position="249"/>
    </location>
</feature>
<evidence type="ECO:0000256" key="3">
    <source>
        <dbReference type="ARBA" id="ARBA00024190"/>
    </source>
</evidence>
<dbReference type="AlphaFoldDB" id="A0A1U7TR35"/>
<dbReference type="RefSeq" id="XP_008056231.1">
    <property type="nucleotide sequence ID" value="XM_008058040.1"/>
</dbReference>
<feature type="compositionally biased region" description="Polar residues" evidence="6">
    <location>
        <begin position="422"/>
        <end position="451"/>
    </location>
</feature>
<name>A0A1U7TR35_CARSF</name>
<dbReference type="KEGG" id="csyr:103260387"/>
<feature type="region of interest" description="Disordered" evidence="6">
    <location>
        <begin position="1"/>
        <end position="21"/>
    </location>
</feature>
<evidence type="ECO:0000256" key="2">
    <source>
        <dbReference type="ARBA" id="ARBA00024177"/>
    </source>
</evidence>
<comment type="subcellular location">
    <subcellularLocation>
        <location evidence="3">Dynein axonemal particle</location>
    </subcellularLocation>
</comment>
<accession>A0A1U7TR35</accession>